<feature type="signal peptide" evidence="3">
    <location>
        <begin position="1"/>
        <end position="37"/>
    </location>
</feature>
<feature type="domain" description="Galectin" evidence="4">
    <location>
        <begin position="134"/>
        <end position="270"/>
    </location>
</feature>
<dbReference type="Gene3D" id="2.60.120.200">
    <property type="match status" value="1"/>
</dbReference>
<evidence type="ECO:0000313" key="6">
    <source>
        <dbReference type="RefSeq" id="XP_012943121.1"/>
    </source>
</evidence>
<reference evidence="6" key="1">
    <citation type="submission" date="2025-08" db="UniProtKB">
        <authorList>
            <consortium name="RefSeq"/>
        </authorList>
    </citation>
    <scope>IDENTIFICATION</scope>
</reference>
<evidence type="ECO:0000259" key="4">
    <source>
        <dbReference type="PROSITE" id="PS51304"/>
    </source>
</evidence>
<feature type="chain" id="PRO_5047315390" description="Galectin" evidence="3">
    <location>
        <begin position="38"/>
        <end position="270"/>
    </location>
</feature>
<keyword evidence="3" id="KW-0732">Signal</keyword>
<keyword evidence="5" id="KW-1185">Reference proteome</keyword>
<protein>
    <recommendedName>
        <fullName evidence="2">Galectin</fullName>
    </recommendedName>
</protein>
<dbReference type="Proteomes" id="UP000694888">
    <property type="component" value="Unplaced"/>
</dbReference>
<evidence type="ECO:0000256" key="1">
    <source>
        <dbReference type="ARBA" id="ARBA00022734"/>
    </source>
</evidence>
<dbReference type="RefSeq" id="XP_012943121.1">
    <property type="nucleotide sequence ID" value="XM_013087667.1"/>
</dbReference>
<dbReference type="Pfam" id="PF00337">
    <property type="entry name" value="Gal-bind_lectin"/>
    <property type="match status" value="1"/>
</dbReference>
<evidence type="ECO:0000256" key="2">
    <source>
        <dbReference type="RuleBase" id="RU102079"/>
    </source>
</evidence>
<gene>
    <name evidence="6" type="primary">LOC106013027</name>
</gene>
<organism evidence="5 6">
    <name type="scientific">Aplysia californica</name>
    <name type="common">California sea hare</name>
    <dbReference type="NCBI Taxonomy" id="6500"/>
    <lineage>
        <taxon>Eukaryota</taxon>
        <taxon>Metazoa</taxon>
        <taxon>Spiralia</taxon>
        <taxon>Lophotrochozoa</taxon>
        <taxon>Mollusca</taxon>
        <taxon>Gastropoda</taxon>
        <taxon>Heterobranchia</taxon>
        <taxon>Euthyneura</taxon>
        <taxon>Tectipleura</taxon>
        <taxon>Aplysiida</taxon>
        <taxon>Aplysioidea</taxon>
        <taxon>Aplysiidae</taxon>
        <taxon>Aplysia</taxon>
    </lineage>
</organism>
<dbReference type="InterPro" id="IPR003609">
    <property type="entry name" value="Pan_app"/>
</dbReference>
<evidence type="ECO:0000256" key="3">
    <source>
        <dbReference type="SAM" id="SignalP"/>
    </source>
</evidence>
<dbReference type="PROSITE" id="PS51304">
    <property type="entry name" value="GALECTIN"/>
    <property type="match status" value="1"/>
</dbReference>
<accession>A0ABM1A906</accession>
<proteinExistence type="predicted"/>
<dbReference type="InterPro" id="IPR001079">
    <property type="entry name" value="Galectin_CRD"/>
</dbReference>
<dbReference type="Pfam" id="PF00024">
    <property type="entry name" value="PAN_1"/>
    <property type="match status" value="1"/>
</dbReference>
<dbReference type="InterPro" id="IPR013320">
    <property type="entry name" value="ConA-like_dom_sf"/>
</dbReference>
<sequence>MARLLRTQQQTVSTFPLTLQCLCLLLLLTYPTAHVSSLETKQLSCAGSQGHIISTCDQKTVDASPTTTSVMPCVRACNELPECLAFNFNKISGVCSLCQRRHVTDFGPSNDAENSVRYLCFDTQHYWSNPPSFLPISMPKGSYNGQIVRVSGVAMETTFGISFRNMPCANDTSSCEIDATFDVEVKENRLAASKMVFQTVGRKIYSSLNGLVVKGRRFELLILVGDTEYKVFVNNQLVASYGRLLIFGLQDFVYLVFTGDLEQLQISFVA</sequence>
<dbReference type="SUPFAM" id="SSF49899">
    <property type="entry name" value="Concanavalin A-like lectins/glucanases"/>
    <property type="match status" value="1"/>
</dbReference>
<evidence type="ECO:0000313" key="5">
    <source>
        <dbReference type="Proteomes" id="UP000694888"/>
    </source>
</evidence>
<name>A0ABM1A906_APLCA</name>
<keyword evidence="1 2" id="KW-0430">Lectin</keyword>
<dbReference type="GeneID" id="106013027"/>